<accession>F0RY15</accession>
<dbReference type="Gene3D" id="3.40.50.1010">
    <property type="entry name" value="5'-nuclease"/>
    <property type="match status" value="1"/>
</dbReference>
<gene>
    <name evidence="2" type="ordered locus">SpiBuddy_0610</name>
</gene>
<dbReference type="Proteomes" id="UP000008466">
    <property type="component" value="Chromosome"/>
</dbReference>
<dbReference type="RefSeq" id="WP_013606292.1">
    <property type="nucleotide sequence ID" value="NC_015152.1"/>
</dbReference>
<dbReference type="InterPro" id="IPR029060">
    <property type="entry name" value="PIN-like_dom_sf"/>
</dbReference>
<evidence type="ECO:0000313" key="2">
    <source>
        <dbReference type="EMBL" id="ADY12439.1"/>
    </source>
</evidence>
<evidence type="ECO:0000259" key="1">
    <source>
        <dbReference type="SMART" id="SM00670"/>
    </source>
</evidence>
<dbReference type="InterPro" id="IPR002716">
    <property type="entry name" value="PIN_dom"/>
</dbReference>
<sequence>MKIVIDTNVFISGIFFGGYPKRIIRAVATQELDACASPQILEEYQEITQEMIARLQGKIDEDALSLFFQNLEMVLPSAHIELCRDPDDDKFLACAKDSGALYICSGDKDLLVLEKFENIQIITAREFCERFLV</sequence>
<dbReference type="SMART" id="SM00670">
    <property type="entry name" value="PINc"/>
    <property type="match status" value="1"/>
</dbReference>
<name>F0RY15_SPHGB</name>
<dbReference type="OrthoDB" id="335825at2"/>
<dbReference type="KEGG" id="sbu:SpiBuddy_0610"/>
<dbReference type="PANTHER" id="PTHR34610">
    <property type="entry name" value="SSL7007 PROTEIN"/>
    <property type="match status" value="1"/>
</dbReference>
<dbReference type="InterPro" id="IPR002850">
    <property type="entry name" value="PIN_toxin-like"/>
</dbReference>
<feature type="domain" description="PIN" evidence="1">
    <location>
        <begin position="1"/>
        <end position="112"/>
    </location>
</feature>
<dbReference type="eggNOG" id="COG1569">
    <property type="taxonomic scope" value="Bacteria"/>
</dbReference>
<dbReference type="Pfam" id="PF13470">
    <property type="entry name" value="PIN_3"/>
    <property type="match status" value="1"/>
</dbReference>
<evidence type="ECO:0000313" key="3">
    <source>
        <dbReference type="Proteomes" id="UP000008466"/>
    </source>
</evidence>
<dbReference type="EMBL" id="CP002541">
    <property type="protein sequence ID" value="ADY12439.1"/>
    <property type="molecule type" value="Genomic_DNA"/>
</dbReference>
<dbReference type="HOGENOM" id="CLU_116617_3_0_12"/>
<dbReference type="PANTHER" id="PTHR34610:SF3">
    <property type="entry name" value="SSL7007 PROTEIN"/>
    <property type="match status" value="1"/>
</dbReference>
<proteinExistence type="predicted"/>
<keyword evidence="3" id="KW-1185">Reference proteome</keyword>
<dbReference type="SUPFAM" id="SSF88723">
    <property type="entry name" value="PIN domain-like"/>
    <property type="match status" value="1"/>
</dbReference>
<dbReference type="AlphaFoldDB" id="F0RY15"/>
<protein>
    <recommendedName>
        <fullName evidence="1">PIN domain-containing protein</fullName>
    </recommendedName>
</protein>
<dbReference type="NCBIfam" id="TIGR00305">
    <property type="entry name" value="putative toxin-antitoxin system toxin component, PIN family"/>
    <property type="match status" value="1"/>
</dbReference>
<reference evidence="3" key="1">
    <citation type="submission" date="2011-02" db="EMBL/GenBank/DDBJ databases">
        <title>Complete sequence of Spirochaeta sp. Buddy.</title>
        <authorList>
            <person name="Lucas S."/>
            <person name="Copeland A."/>
            <person name="Lapidus A."/>
            <person name="Cheng J.-F."/>
            <person name="Goodwin L."/>
            <person name="Pitluck S."/>
            <person name="Zeytun A."/>
            <person name="Detter J.C."/>
            <person name="Han C."/>
            <person name="Tapia R."/>
            <person name="Land M."/>
            <person name="Hauser L."/>
            <person name="Kyrpides N."/>
            <person name="Ivanova N."/>
            <person name="Mikhailova N."/>
            <person name="Pagani I."/>
            <person name="Ritalahti K.M."/>
            <person name="Loeffler F.E."/>
            <person name="Woyke T."/>
        </authorList>
    </citation>
    <scope>NUCLEOTIDE SEQUENCE [LARGE SCALE GENOMIC DNA]</scope>
    <source>
        <strain evidence="3">ATCC BAA-1886 / DSM 22777 / Buddy</strain>
    </source>
</reference>
<organism evidence="2 3">
    <name type="scientific">Sphaerochaeta globosa (strain ATCC BAA-1886 / DSM 22777 / Buddy)</name>
    <name type="common">Spirochaeta sp. (strain Buddy)</name>
    <dbReference type="NCBI Taxonomy" id="158189"/>
    <lineage>
        <taxon>Bacteria</taxon>
        <taxon>Pseudomonadati</taxon>
        <taxon>Spirochaetota</taxon>
        <taxon>Spirochaetia</taxon>
        <taxon>Spirochaetales</taxon>
        <taxon>Sphaerochaetaceae</taxon>
        <taxon>Sphaerochaeta</taxon>
    </lineage>
</organism>
<dbReference type="STRING" id="158189.SpiBuddy_0610"/>